<dbReference type="Proteomes" id="UP000054375">
    <property type="component" value="Unassembled WGS sequence"/>
</dbReference>
<dbReference type="RefSeq" id="WP_062246062.1">
    <property type="nucleotide sequence ID" value="NZ_JBPJFL010000003.1"/>
</dbReference>
<gene>
    <name evidence="1" type="ORF">AQJ54_39725</name>
</gene>
<evidence type="ECO:0000313" key="2">
    <source>
        <dbReference type="Proteomes" id="UP000054375"/>
    </source>
</evidence>
<sequence>MSAARKAVAQALAIAKDAGGTGIRMVRADNLFCTADVVSACHTAGAHFSLTTGLNPSIAAAIGRITEDAWVSIH</sequence>
<evidence type="ECO:0008006" key="3">
    <source>
        <dbReference type="Google" id="ProtNLM"/>
    </source>
</evidence>
<dbReference type="EMBL" id="LMWV01000036">
    <property type="protein sequence ID" value="KUN59560.1"/>
    <property type="molecule type" value="Genomic_DNA"/>
</dbReference>
<organism evidence="1 2">
    <name type="scientific">Streptomyces griseorubiginosus</name>
    <dbReference type="NCBI Taxonomy" id="67304"/>
    <lineage>
        <taxon>Bacteria</taxon>
        <taxon>Bacillati</taxon>
        <taxon>Actinomycetota</taxon>
        <taxon>Actinomycetes</taxon>
        <taxon>Kitasatosporales</taxon>
        <taxon>Streptomycetaceae</taxon>
        <taxon>Streptomyces</taxon>
    </lineage>
</organism>
<name>A0A101RQ42_9ACTN</name>
<dbReference type="AlphaFoldDB" id="A0A101RQ42"/>
<comment type="caution">
    <text evidence="1">The sequence shown here is derived from an EMBL/GenBank/DDBJ whole genome shotgun (WGS) entry which is preliminary data.</text>
</comment>
<proteinExistence type="predicted"/>
<keyword evidence="2" id="KW-1185">Reference proteome</keyword>
<evidence type="ECO:0000313" key="1">
    <source>
        <dbReference type="EMBL" id="KUN59560.1"/>
    </source>
</evidence>
<reference evidence="1 2" key="1">
    <citation type="submission" date="2015-10" db="EMBL/GenBank/DDBJ databases">
        <title>Draft genome sequence of Streptomyces griseorubiginosus DSM 40469, type strain for the species Streptomyces griseorubiginosus.</title>
        <authorList>
            <person name="Ruckert C."/>
            <person name="Winkler A."/>
            <person name="Kalinowski J."/>
            <person name="Kampfer P."/>
            <person name="Glaeser S."/>
        </authorList>
    </citation>
    <scope>NUCLEOTIDE SEQUENCE [LARGE SCALE GENOMIC DNA]</scope>
    <source>
        <strain evidence="1 2">DSM 40469</strain>
    </source>
</reference>
<accession>A0A101RQ42</accession>
<protein>
    <recommendedName>
        <fullName evidence="3">Transposase DDE domain-containing protein</fullName>
    </recommendedName>
</protein>